<dbReference type="STRING" id="1094466.KQS_08850"/>
<dbReference type="eggNOG" id="COG1912">
    <property type="taxonomic scope" value="Bacteria"/>
</dbReference>
<evidence type="ECO:0008006" key="7">
    <source>
        <dbReference type="Google" id="ProtNLM"/>
    </source>
</evidence>
<feature type="domain" description="S-adenosyl-l-methionine hydroxide adenosyltransferase N-terminal" evidence="3">
    <location>
        <begin position="4"/>
        <end position="145"/>
    </location>
</feature>
<dbReference type="InterPro" id="IPR046469">
    <property type="entry name" value="SAM_HAT_N"/>
</dbReference>
<evidence type="ECO:0000313" key="5">
    <source>
        <dbReference type="EMBL" id="CCG53705.1"/>
    </source>
</evidence>
<dbReference type="RefSeq" id="WP_014388824.1">
    <property type="nucleotide sequence ID" value="NC_017025.1"/>
</dbReference>
<keyword evidence="1" id="KW-0949">S-adenosyl-L-methionine</keyword>
<accession>H8XTX5</accession>
<name>H8XTX5_FLAIG</name>
<dbReference type="Pfam" id="PF01887">
    <property type="entry name" value="SAM_HAT_N"/>
    <property type="match status" value="1"/>
</dbReference>
<dbReference type="PANTHER" id="PTHR35092">
    <property type="entry name" value="CHLORINASE MJ1651"/>
    <property type="match status" value="1"/>
</dbReference>
<dbReference type="Gene3D" id="2.40.30.90">
    <property type="entry name" value="Bacterial fluorinating enzyme like"/>
    <property type="match status" value="1"/>
</dbReference>
<gene>
    <name evidence="5" type="primary">fjo14</name>
    <name evidence="5" type="ordered locus">KQS_08850</name>
</gene>
<dbReference type="InterPro" id="IPR023227">
    <property type="entry name" value="SAM_OH_AdoTrfase_C_sf"/>
</dbReference>
<dbReference type="OrthoDB" id="9792195at2"/>
<reference evidence="5 6" key="1">
    <citation type="journal article" date="2012" name="J. Bacteriol.">
        <title>Complete Genome Sequence of Flavobacterium indicum GPSTA100-9T, Isolated from Warm Spring Water.</title>
        <authorList>
            <person name="Barbier P."/>
            <person name="Houel A."/>
            <person name="Loux V."/>
            <person name="Poulain J."/>
            <person name="Bernardet J.F."/>
            <person name="Touchon M."/>
            <person name="Duchaud E."/>
        </authorList>
    </citation>
    <scope>NUCLEOTIDE SEQUENCE [LARGE SCALE GENOMIC DNA]</scope>
    <source>
        <strain evidence="6">DSM 17447 / CIP 109464 / GPTSA100-9</strain>
    </source>
</reference>
<evidence type="ECO:0000313" key="6">
    <source>
        <dbReference type="Proteomes" id="UP000007599"/>
    </source>
</evidence>
<feature type="domain" description="S-adenosyl-l-methionine hydroxide adenosyltransferase C-terminal" evidence="4">
    <location>
        <begin position="170"/>
        <end position="270"/>
    </location>
</feature>
<dbReference type="SUPFAM" id="SSF102522">
    <property type="entry name" value="Bacterial fluorinating enzyme, N-terminal domain"/>
    <property type="match status" value="1"/>
</dbReference>
<organism evidence="5 6">
    <name type="scientific">Flavobacterium indicum (strain DSM 17447 / CIP 109464 / GPTSA100-9)</name>
    <dbReference type="NCBI Taxonomy" id="1094466"/>
    <lineage>
        <taxon>Bacteria</taxon>
        <taxon>Pseudomonadati</taxon>
        <taxon>Bacteroidota</taxon>
        <taxon>Flavobacteriia</taxon>
        <taxon>Flavobacteriales</taxon>
        <taxon>Flavobacteriaceae</taxon>
        <taxon>Flavobacterium</taxon>
    </lineage>
</organism>
<sequence length="275" mass="30694">MSIITLISDFGLKDHYVGILKGKIYSQFPEVNIVDISHFVSKFNIFDASYLLEVSYHHFPKGTVHVMAVDAAQTQDTNHVALLYDGHYFIGADNGVFGHLTSKMKADKMVQINIHDRIPNGSSDLDVFAAVAAHLAKGGALTVIGKEIEEVKQLYRLNVIVDENQQFIKGNVVYIDDFGNCVTNISQKQVEELAKGRNASLRFFNKKIDKIRKSYTDFKKNDQISLKSHEGNALAIFNEAGFLEIAIYKSNPESIGSASSLLGLRFRDVVTVEFE</sequence>
<proteinExistence type="inferred from homology"/>
<dbReference type="SUPFAM" id="SSF101852">
    <property type="entry name" value="Bacterial fluorinating enzyme, C-terminal domain"/>
    <property type="match status" value="1"/>
</dbReference>
<dbReference type="HOGENOM" id="CLU_059734_1_1_10"/>
<dbReference type="Proteomes" id="UP000007599">
    <property type="component" value="Chromosome I"/>
</dbReference>
<dbReference type="Gene3D" id="3.40.50.10790">
    <property type="entry name" value="S-adenosyl-l-methionine hydroxide adenosyltransferase, N-terminal"/>
    <property type="match status" value="1"/>
</dbReference>
<dbReference type="Pfam" id="PF20257">
    <property type="entry name" value="SAM_HAT_C"/>
    <property type="match status" value="1"/>
</dbReference>
<protein>
    <recommendedName>
        <fullName evidence="7">SAM-dependent chlorinase/fluorinase</fullName>
    </recommendedName>
</protein>
<reference evidence="6" key="2">
    <citation type="submission" date="2012-03" db="EMBL/GenBank/DDBJ databases">
        <title>Complete genome sequence of Flavobacterium indicum GPTSA100-9T, isolated from warm spring water.</title>
        <authorList>
            <person name="Barbier P."/>
            <person name="Houel A."/>
            <person name="Loux V."/>
            <person name="Poulain J."/>
            <person name="Bernardet J.-F."/>
            <person name="Touchon M."/>
            <person name="Duchaud E."/>
        </authorList>
    </citation>
    <scope>NUCLEOTIDE SEQUENCE [LARGE SCALE GENOMIC DNA]</scope>
    <source>
        <strain evidence="6">DSM 17447 / CIP 109464 / GPTSA100-9</strain>
    </source>
</reference>
<dbReference type="InterPro" id="IPR002747">
    <property type="entry name" value="SAM_OH_AdoTrfase"/>
</dbReference>
<dbReference type="EMBL" id="HE774682">
    <property type="protein sequence ID" value="CCG53705.1"/>
    <property type="molecule type" value="Genomic_DNA"/>
</dbReference>
<evidence type="ECO:0000259" key="3">
    <source>
        <dbReference type="Pfam" id="PF01887"/>
    </source>
</evidence>
<dbReference type="PATRIC" id="fig|1094466.5.peg.1733"/>
<evidence type="ECO:0000256" key="1">
    <source>
        <dbReference type="ARBA" id="ARBA00022691"/>
    </source>
</evidence>
<evidence type="ECO:0000256" key="2">
    <source>
        <dbReference type="ARBA" id="ARBA00024035"/>
    </source>
</evidence>
<dbReference type="KEGG" id="fin:KQS_08850"/>
<comment type="similarity">
    <text evidence="2">Belongs to the SAM hydrolase / SAM-dependent halogenase family.</text>
</comment>
<dbReference type="PIRSF" id="PIRSF006779">
    <property type="entry name" value="UCP006779"/>
    <property type="match status" value="1"/>
</dbReference>
<dbReference type="PANTHER" id="PTHR35092:SF1">
    <property type="entry name" value="CHLORINASE MJ1651"/>
    <property type="match status" value="1"/>
</dbReference>
<dbReference type="InterPro" id="IPR023228">
    <property type="entry name" value="SAM_OH_AdoTrfase_N_sf"/>
</dbReference>
<keyword evidence="6" id="KW-1185">Reference proteome</keyword>
<dbReference type="AlphaFoldDB" id="H8XTX5"/>
<evidence type="ECO:0000259" key="4">
    <source>
        <dbReference type="Pfam" id="PF20257"/>
    </source>
</evidence>
<dbReference type="InterPro" id="IPR046470">
    <property type="entry name" value="SAM_HAT_C"/>
</dbReference>